<keyword evidence="4" id="KW-1185">Reference proteome</keyword>
<dbReference type="eggNOG" id="ENOG502SKKF">
    <property type="taxonomic scope" value="Eukaryota"/>
</dbReference>
<dbReference type="PROSITE" id="PS50994">
    <property type="entry name" value="INTEGRASE"/>
    <property type="match status" value="1"/>
</dbReference>
<dbReference type="KEGG" id="pti:PHATRDRAFT_38388"/>
<dbReference type="GO" id="GO:0015074">
    <property type="term" value="P:DNA integration"/>
    <property type="evidence" value="ECO:0007669"/>
    <property type="project" value="InterPro"/>
</dbReference>
<dbReference type="InterPro" id="IPR012337">
    <property type="entry name" value="RNaseH-like_sf"/>
</dbReference>
<feature type="compositionally biased region" description="Pro residues" evidence="1">
    <location>
        <begin position="933"/>
        <end position="942"/>
    </location>
</feature>
<dbReference type="RefSeq" id="XP_002182298.1">
    <property type="nucleotide sequence ID" value="XM_002182262.1"/>
</dbReference>
<feature type="domain" description="Integrase catalytic" evidence="2">
    <location>
        <begin position="581"/>
        <end position="761"/>
    </location>
</feature>
<accession>B7G5R4</accession>
<dbReference type="Proteomes" id="UP000000759">
    <property type="component" value="Chromosome 15"/>
</dbReference>
<evidence type="ECO:0000313" key="3">
    <source>
        <dbReference type="EMBL" id="EEC46199.1"/>
    </source>
</evidence>
<dbReference type="SUPFAM" id="SSF53098">
    <property type="entry name" value="Ribonuclease H-like"/>
    <property type="match status" value="2"/>
</dbReference>
<feature type="compositionally biased region" description="Low complexity" evidence="1">
    <location>
        <begin position="893"/>
        <end position="908"/>
    </location>
</feature>
<proteinExistence type="predicted"/>
<protein>
    <recommendedName>
        <fullName evidence="2">Integrase catalytic domain-containing protein</fullName>
    </recommendedName>
</protein>
<name>B7G5R4_PHATC</name>
<dbReference type="GeneID" id="7203250"/>
<dbReference type="AlphaFoldDB" id="B7G5R4"/>
<dbReference type="PaxDb" id="2850-Phatr38388"/>
<feature type="region of interest" description="Disordered" evidence="1">
    <location>
        <begin position="301"/>
        <end position="320"/>
    </location>
</feature>
<dbReference type="InterPro" id="IPR036397">
    <property type="entry name" value="RNaseH_sf"/>
</dbReference>
<feature type="region of interest" description="Disordered" evidence="1">
    <location>
        <begin position="889"/>
        <end position="947"/>
    </location>
</feature>
<gene>
    <name evidence="3" type="ORF">PHATRDRAFT_38388</name>
</gene>
<sequence>MTTKSTPKDLIDSFPHSKLTPIATATTEPDYLSLHQLQYEINDNAETLSSTLGDGQHGHLFLVISETEYLEMTDGIPCIPPVQPPFDPVHAANATAPQIVEANRQNDKRQKLFDLYHNAIKAFRNQLLEAIPIEYIESLGHPTRGFNKVSPLEILSHLWETFGKIQASDLIANDERMKAAWHPPTPIQQLFQQLEKGNQFIIASGQVMDERIIARIGYQIIEKTGLFDLASRDWRYKDEADKTLANFKKHFQKANKDLALTATSSSAGYHTANQSTVTKGKSYCWTHGIVHNTKHTSATCEKQAPGHKTGATLHDKQGGSTKTYQYTPPSSVAPNTPPLASSPPFFPPDAIADTGCTGHFLSTNIAHIHCQPTVPGINVVLPDGHTITSSHITELNIPSLPPAARTAHIFPGLSNGSLISIGQLCDHGCTATFTSDTVRIELNNTVVLRGGRSPYTRLWTLDSPVTPNPPATELHAPVHDKNFANHLGDHSGTLADRIAFVHASLFSPQLSTWCKAIDEGRLTTFPDITSAQVKRHPPQSVPMVKGHLDQQRSNLRSTKPKVTLSASVDPDDINFDTNPVVQDPPAARTQFLYADFAEVTGKIFTDPTGRFVTTSSSGNAYMLVVYDYDSNFIHVEAMKNRTGPEILSAYKRAHAMLSSKGLRPQLQRLDNEASTALQQFMSSVDIDFQLAPPHVHRRNAAERAIRTFKNHFIAGLCSTDKNFPLHLWDRLLPQAIMTLNLLRGSRINPNLSSWAQLHGSFDYNRTPLAPPGIRVLVHEKPTIRRTWAPHAADGWYVGPAMNHYRCYRVWIKETTSERISDTLTWFPSQVKMPSTSSRDTIVAAAHDLAHALAHPSPASPLSPLSVHEREALSQLSDIFSKAANPVDSSLPVAPTATLSPPTASTSSPRQVRFRDPVTASLPRVPTATAAPPQSLPRVPPPNSEAETYKLVTCNPRQARRRAARKLKEKISASASVVPTQATPAPVVPSPKVPTPPHMVYDYDSNFIHVEAMKNRTGPEILSAYKRAHAMLSSKGLRPQLQRLDNEASTALQQFMSSVDIDFQLAPPHVHRRNAAERAIRTFKNHFIAGLCSTDKNFPLHLWDCLLPQAIMTLNLLRGSRINPNLSSWAQLHGSFDYNRTPLAPPGIRVLVHEKPTIRRTWAPHAADGWYVGPAMNHYRCYRVWIKETTSERISDTLTWFPSQVKMPSTSSRDTIVAAAHDLAHALAHPSPASPLSPLSVHEREALSQLSDIFSKAANPVDSSLPVAPTATLRPLEN</sequence>
<dbReference type="Gene3D" id="3.30.420.10">
    <property type="entry name" value="Ribonuclease H-like superfamily/Ribonuclease H"/>
    <property type="match status" value="2"/>
</dbReference>
<dbReference type="InParanoid" id="B7G5R4"/>
<evidence type="ECO:0000259" key="2">
    <source>
        <dbReference type="PROSITE" id="PS50994"/>
    </source>
</evidence>
<reference evidence="4" key="2">
    <citation type="submission" date="2008-08" db="EMBL/GenBank/DDBJ databases">
        <authorList>
            <consortium name="Diatom Consortium"/>
            <person name="Grigoriev I."/>
            <person name="Grimwood J."/>
            <person name="Kuo A."/>
            <person name="Otillar R.P."/>
            <person name="Salamov A."/>
            <person name="Detter J.C."/>
            <person name="Lindquist E."/>
            <person name="Shapiro H."/>
            <person name="Lucas S."/>
            <person name="Glavina del Rio T."/>
            <person name="Pitluck S."/>
            <person name="Rokhsar D."/>
            <person name="Bowler C."/>
        </authorList>
    </citation>
    <scope>GENOME REANNOTATION</scope>
    <source>
        <strain evidence="4">CCAP 1055/1</strain>
    </source>
</reference>
<evidence type="ECO:0000313" key="4">
    <source>
        <dbReference type="Proteomes" id="UP000000759"/>
    </source>
</evidence>
<reference evidence="3 4" key="1">
    <citation type="journal article" date="2008" name="Nature">
        <title>The Phaeodactylum genome reveals the evolutionary history of diatom genomes.</title>
        <authorList>
            <person name="Bowler C."/>
            <person name="Allen A.E."/>
            <person name="Badger J.H."/>
            <person name="Grimwood J."/>
            <person name="Jabbari K."/>
            <person name="Kuo A."/>
            <person name="Maheswari U."/>
            <person name="Martens C."/>
            <person name="Maumus F."/>
            <person name="Otillar R.P."/>
            <person name="Rayko E."/>
            <person name="Salamov A."/>
            <person name="Vandepoele K."/>
            <person name="Beszteri B."/>
            <person name="Gruber A."/>
            <person name="Heijde M."/>
            <person name="Katinka M."/>
            <person name="Mock T."/>
            <person name="Valentin K."/>
            <person name="Verret F."/>
            <person name="Berges J.A."/>
            <person name="Brownlee C."/>
            <person name="Cadoret J.P."/>
            <person name="Chiovitti A."/>
            <person name="Choi C.J."/>
            <person name="Coesel S."/>
            <person name="De Martino A."/>
            <person name="Detter J.C."/>
            <person name="Durkin C."/>
            <person name="Falciatore A."/>
            <person name="Fournet J."/>
            <person name="Haruta M."/>
            <person name="Huysman M.J."/>
            <person name="Jenkins B.D."/>
            <person name="Jiroutova K."/>
            <person name="Jorgensen R.E."/>
            <person name="Joubert Y."/>
            <person name="Kaplan A."/>
            <person name="Kroger N."/>
            <person name="Kroth P.G."/>
            <person name="La Roche J."/>
            <person name="Lindquist E."/>
            <person name="Lommer M."/>
            <person name="Martin-Jezequel V."/>
            <person name="Lopez P.J."/>
            <person name="Lucas S."/>
            <person name="Mangogna M."/>
            <person name="McGinnis K."/>
            <person name="Medlin L.K."/>
            <person name="Montsant A."/>
            <person name="Oudot-Le Secq M.P."/>
            <person name="Napoli C."/>
            <person name="Obornik M."/>
            <person name="Parker M.S."/>
            <person name="Petit J.L."/>
            <person name="Porcel B.M."/>
            <person name="Poulsen N."/>
            <person name="Robison M."/>
            <person name="Rychlewski L."/>
            <person name="Rynearson T.A."/>
            <person name="Schmutz J."/>
            <person name="Shapiro H."/>
            <person name="Siaut M."/>
            <person name="Stanley M."/>
            <person name="Sussman M.R."/>
            <person name="Taylor A.R."/>
            <person name="Vardi A."/>
            <person name="von Dassow P."/>
            <person name="Vyverman W."/>
            <person name="Willis A."/>
            <person name="Wyrwicz L.S."/>
            <person name="Rokhsar D.S."/>
            <person name="Weissenbach J."/>
            <person name="Armbrust E.V."/>
            <person name="Green B.R."/>
            <person name="Van de Peer Y."/>
            <person name="Grigoriev I.V."/>
        </authorList>
    </citation>
    <scope>NUCLEOTIDE SEQUENCE [LARGE SCALE GENOMIC DNA]</scope>
    <source>
        <strain evidence="3 4">CCAP 1055/1</strain>
    </source>
</reference>
<evidence type="ECO:0000256" key="1">
    <source>
        <dbReference type="SAM" id="MobiDB-lite"/>
    </source>
</evidence>
<organism evidence="3 4">
    <name type="scientific">Phaeodactylum tricornutum (strain CCAP 1055/1)</name>
    <dbReference type="NCBI Taxonomy" id="556484"/>
    <lineage>
        <taxon>Eukaryota</taxon>
        <taxon>Sar</taxon>
        <taxon>Stramenopiles</taxon>
        <taxon>Ochrophyta</taxon>
        <taxon>Bacillariophyta</taxon>
        <taxon>Bacillariophyceae</taxon>
        <taxon>Bacillariophycidae</taxon>
        <taxon>Naviculales</taxon>
        <taxon>Phaeodactylaceae</taxon>
        <taxon>Phaeodactylum</taxon>
    </lineage>
</organism>
<dbReference type="GO" id="GO:0003676">
    <property type="term" value="F:nucleic acid binding"/>
    <property type="evidence" value="ECO:0007669"/>
    <property type="project" value="InterPro"/>
</dbReference>
<dbReference type="InterPro" id="IPR001584">
    <property type="entry name" value="Integrase_cat-core"/>
</dbReference>
<dbReference type="EMBL" id="CM000617">
    <property type="protein sequence ID" value="EEC46199.1"/>
    <property type="molecule type" value="Genomic_DNA"/>
</dbReference>